<proteinExistence type="predicted"/>
<protein>
    <submittedName>
        <fullName evidence="1">Uncharacterized protein</fullName>
    </submittedName>
</protein>
<name>A0A0A8YNI5_ARUDO</name>
<organism evidence="1">
    <name type="scientific">Arundo donax</name>
    <name type="common">Giant reed</name>
    <name type="synonym">Donax arundinaceus</name>
    <dbReference type="NCBI Taxonomy" id="35708"/>
    <lineage>
        <taxon>Eukaryota</taxon>
        <taxon>Viridiplantae</taxon>
        <taxon>Streptophyta</taxon>
        <taxon>Embryophyta</taxon>
        <taxon>Tracheophyta</taxon>
        <taxon>Spermatophyta</taxon>
        <taxon>Magnoliopsida</taxon>
        <taxon>Liliopsida</taxon>
        <taxon>Poales</taxon>
        <taxon>Poaceae</taxon>
        <taxon>PACMAD clade</taxon>
        <taxon>Arundinoideae</taxon>
        <taxon>Arundineae</taxon>
        <taxon>Arundo</taxon>
    </lineage>
</organism>
<sequence length="42" mass="4702">MYCCKVESALRNLCRHGNCNTKFPPLTFSCVYSCSMASNMSC</sequence>
<reference evidence="1" key="1">
    <citation type="submission" date="2014-09" db="EMBL/GenBank/DDBJ databases">
        <authorList>
            <person name="Magalhaes I.L.F."/>
            <person name="Oliveira U."/>
            <person name="Santos F.R."/>
            <person name="Vidigal T.H.D.A."/>
            <person name="Brescovit A.D."/>
            <person name="Santos A.J."/>
        </authorList>
    </citation>
    <scope>NUCLEOTIDE SEQUENCE</scope>
    <source>
        <tissue evidence="1">Shoot tissue taken approximately 20 cm above the soil surface</tissue>
    </source>
</reference>
<evidence type="ECO:0000313" key="1">
    <source>
        <dbReference type="EMBL" id="JAD27308.1"/>
    </source>
</evidence>
<dbReference type="EMBL" id="GBRH01270587">
    <property type="protein sequence ID" value="JAD27308.1"/>
    <property type="molecule type" value="Transcribed_RNA"/>
</dbReference>
<dbReference type="AlphaFoldDB" id="A0A0A8YNI5"/>
<reference evidence="1" key="2">
    <citation type="journal article" date="2015" name="Data Brief">
        <title>Shoot transcriptome of the giant reed, Arundo donax.</title>
        <authorList>
            <person name="Barrero R.A."/>
            <person name="Guerrero F.D."/>
            <person name="Moolhuijzen P."/>
            <person name="Goolsby J.A."/>
            <person name="Tidwell J."/>
            <person name="Bellgard S.E."/>
            <person name="Bellgard M.I."/>
        </authorList>
    </citation>
    <scope>NUCLEOTIDE SEQUENCE</scope>
    <source>
        <tissue evidence="1">Shoot tissue taken approximately 20 cm above the soil surface</tissue>
    </source>
</reference>
<accession>A0A0A8YNI5</accession>